<dbReference type="EMBL" id="GISG01110036">
    <property type="protein sequence ID" value="MBA4638656.1"/>
    <property type="molecule type" value="Transcribed_RNA"/>
</dbReference>
<dbReference type="AlphaFoldDB" id="A0A7C8ZAZ7"/>
<reference evidence="1" key="2">
    <citation type="submission" date="2020-07" db="EMBL/GenBank/DDBJ databases">
        <authorList>
            <person name="Vera ALvarez R."/>
            <person name="Arias-Moreno D.M."/>
            <person name="Jimenez-Jacinto V."/>
            <person name="Jimenez-Bremont J.F."/>
            <person name="Swaminathan K."/>
            <person name="Moose S.P."/>
            <person name="Guerrero-Gonzalez M.L."/>
            <person name="Marino-Ramirez L."/>
            <person name="Landsman D."/>
            <person name="Rodriguez-Kessler M."/>
            <person name="Delgado-Sanchez P."/>
        </authorList>
    </citation>
    <scope>NUCLEOTIDE SEQUENCE</scope>
    <source>
        <tissue evidence="1">Cladode</tissue>
    </source>
</reference>
<organism evidence="1">
    <name type="scientific">Opuntia streptacantha</name>
    <name type="common">Prickly pear cactus</name>
    <name type="synonym">Opuntia cardona</name>
    <dbReference type="NCBI Taxonomy" id="393608"/>
    <lineage>
        <taxon>Eukaryota</taxon>
        <taxon>Viridiplantae</taxon>
        <taxon>Streptophyta</taxon>
        <taxon>Embryophyta</taxon>
        <taxon>Tracheophyta</taxon>
        <taxon>Spermatophyta</taxon>
        <taxon>Magnoliopsida</taxon>
        <taxon>eudicotyledons</taxon>
        <taxon>Gunneridae</taxon>
        <taxon>Pentapetalae</taxon>
        <taxon>Caryophyllales</taxon>
        <taxon>Cactineae</taxon>
        <taxon>Cactaceae</taxon>
        <taxon>Opuntioideae</taxon>
        <taxon>Opuntia</taxon>
    </lineage>
</organism>
<sequence>MKSQAHLAQVPINGPFRVRQDCLGCPYQLKDGSLNGLVGISPNNDCPSPISEKGLTHHGVQMGLGRSTKANDCDLRAHNQDTGSTVVLSDVLGQTEDCAPSVAALLVEHESLHRWLESEEFGELVVGPRHVYPGGSAEDDMRDLRPWLTPLFYGLNSSLFTQSRHLSREYVLSGVQGWSIIVTHVRVLFQHFF</sequence>
<protein>
    <submittedName>
        <fullName evidence="1">Uncharacterized protein</fullName>
    </submittedName>
</protein>
<name>A0A7C8ZAZ7_OPUST</name>
<evidence type="ECO:0000313" key="1">
    <source>
        <dbReference type="EMBL" id="MBA4638656.1"/>
    </source>
</evidence>
<accession>A0A7C8ZAZ7</accession>
<proteinExistence type="predicted"/>
<reference evidence="1" key="1">
    <citation type="journal article" date="2013" name="J. Plant Res.">
        <title>Effect of fungi and light on seed germination of three Opuntia species from semiarid lands of central Mexico.</title>
        <authorList>
            <person name="Delgado-Sanchez P."/>
            <person name="Jimenez-Bremont J.F."/>
            <person name="Guerrero-Gonzalez Mde L."/>
            <person name="Flores J."/>
        </authorList>
    </citation>
    <scope>NUCLEOTIDE SEQUENCE</scope>
    <source>
        <tissue evidence="1">Cladode</tissue>
    </source>
</reference>